<reference evidence="2 3" key="1">
    <citation type="submission" date="2019-06" db="EMBL/GenBank/DDBJ databases">
        <title>Sequencing the genomes of 1000 actinobacteria strains.</title>
        <authorList>
            <person name="Klenk H.-P."/>
        </authorList>
    </citation>
    <scope>NUCLEOTIDE SEQUENCE [LARGE SCALE GENOMIC DNA]</scope>
    <source>
        <strain evidence="2 3">DSM 45671</strain>
    </source>
</reference>
<comment type="caution">
    <text evidence="2">The sequence shown here is derived from an EMBL/GenBank/DDBJ whole genome shotgun (WGS) entry which is preliminary data.</text>
</comment>
<evidence type="ECO:0000259" key="1">
    <source>
        <dbReference type="Pfam" id="PF00753"/>
    </source>
</evidence>
<organism evidence="2 3">
    <name type="scientific">Pseudonocardia hierapolitana</name>
    <dbReference type="NCBI Taxonomy" id="1128676"/>
    <lineage>
        <taxon>Bacteria</taxon>
        <taxon>Bacillati</taxon>
        <taxon>Actinomycetota</taxon>
        <taxon>Actinomycetes</taxon>
        <taxon>Pseudonocardiales</taxon>
        <taxon>Pseudonocardiaceae</taxon>
        <taxon>Pseudonocardia</taxon>
    </lineage>
</organism>
<proteinExistence type="predicted"/>
<feature type="domain" description="Metallo-beta-lactamase" evidence="1">
    <location>
        <begin position="102"/>
        <end position="201"/>
    </location>
</feature>
<dbReference type="InterPro" id="IPR052926">
    <property type="entry name" value="Metallo-beta-lactamase_dom"/>
</dbReference>
<dbReference type="InterPro" id="IPR036866">
    <property type="entry name" value="RibonucZ/Hydroxyglut_hydro"/>
</dbReference>
<dbReference type="PANTHER" id="PTHR13754:SF13">
    <property type="entry name" value="METALLO-BETA-LACTAMASE SUPERFAMILY PROTEIN (AFU_ORTHOLOGUE AFUA_3G07630)"/>
    <property type="match status" value="1"/>
</dbReference>
<dbReference type="InterPro" id="IPR041712">
    <property type="entry name" value="DHPS-like_MBL-fold"/>
</dbReference>
<dbReference type="Gene3D" id="3.60.15.10">
    <property type="entry name" value="Ribonuclease Z/Hydroxyacylglutathione hydrolase-like"/>
    <property type="match status" value="1"/>
</dbReference>
<dbReference type="EMBL" id="VIWU01000001">
    <property type="protein sequence ID" value="TWF76352.1"/>
    <property type="molecule type" value="Genomic_DNA"/>
</dbReference>
<dbReference type="Proteomes" id="UP000321261">
    <property type="component" value="Unassembled WGS sequence"/>
</dbReference>
<dbReference type="Pfam" id="PF00753">
    <property type="entry name" value="Lactamase_B"/>
    <property type="match status" value="1"/>
</dbReference>
<protein>
    <submittedName>
        <fullName evidence="2">7, 8-dihydropterin-6-yl-methyl-4-(Beta-D-ribofuranosyl)aminobenzene 5'-phosphate synthase</fullName>
    </submittedName>
</protein>
<keyword evidence="3" id="KW-1185">Reference proteome</keyword>
<dbReference type="SUPFAM" id="SSF56281">
    <property type="entry name" value="Metallo-hydrolase/oxidoreductase"/>
    <property type="match status" value="1"/>
</dbReference>
<evidence type="ECO:0000313" key="2">
    <source>
        <dbReference type="EMBL" id="TWF76352.1"/>
    </source>
</evidence>
<dbReference type="PANTHER" id="PTHR13754">
    <property type="entry name" value="METALLO-BETA-LACTAMASE SUPERFAMILY PROTEIN"/>
    <property type="match status" value="1"/>
</dbReference>
<dbReference type="GO" id="GO:0016740">
    <property type="term" value="F:transferase activity"/>
    <property type="evidence" value="ECO:0007669"/>
    <property type="project" value="TreeGrafter"/>
</dbReference>
<sequence length="357" mass="37527">MDRASVAAMCEGGNAAEVYASVPRNAGGAAVDPIALQPVDEVRITTLVDNVFDGLLAGDDRVTRADFGNGRVTAAQFEGGSTDAGLRAEHGFAALVAVRRGATTTTLLFDTGLSPDGMVVNAERMGVDLSEVQGVVLSHGHFDHAGGLAGLAARRGRRAMPMVLHPVAWTRRRLVPPRGEVFDLPTLSRRALEGEGFEVIERREPSLLVDGCVLITGEVDRTTEFERGMPSPHQAWTGSGWEHDPLVQDDQALVVHVRGRGLVVLTGCGHAGAINIVRHARRLTGVDRLCALLGGLHLSGPAFEPVIPPTIAALTELAPAMVVPAHCTGWSAQHALAAALPDAWLPGSSGSTYRIAA</sequence>
<dbReference type="InterPro" id="IPR001279">
    <property type="entry name" value="Metallo-B-lactamas"/>
</dbReference>
<accession>A0A561SNB1</accession>
<dbReference type="AlphaFoldDB" id="A0A561SNB1"/>
<gene>
    <name evidence="2" type="ORF">FHX44_112242</name>
</gene>
<name>A0A561SNB1_9PSEU</name>
<dbReference type="CDD" id="cd07713">
    <property type="entry name" value="DHPS-like_MBL-fold"/>
    <property type="match status" value="1"/>
</dbReference>
<evidence type="ECO:0000313" key="3">
    <source>
        <dbReference type="Proteomes" id="UP000321261"/>
    </source>
</evidence>